<gene>
    <name evidence="2" type="ordered locus">Namu_1795</name>
</gene>
<dbReference type="InParanoid" id="C8XGK2"/>
<evidence type="ECO:0000313" key="2">
    <source>
        <dbReference type="EMBL" id="ACV78185.1"/>
    </source>
</evidence>
<evidence type="ECO:0000256" key="1">
    <source>
        <dbReference type="SAM" id="MobiDB-lite"/>
    </source>
</evidence>
<accession>C8XGK2</accession>
<dbReference type="AlphaFoldDB" id="C8XGK2"/>
<proteinExistence type="predicted"/>
<dbReference type="Proteomes" id="UP000002218">
    <property type="component" value="Chromosome"/>
</dbReference>
<keyword evidence="3" id="KW-1185">Reference proteome</keyword>
<organism evidence="2 3">
    <name type="scientific">Nakamurella multipartita (strain ATCC 700099 / DSM 44233 / CIP 104796 / JCM 9543 / NBRC 105858 / Y-104)</name>
    <name type="common">Microsphaera multipartita</name>
    <dbReference type="NCBI Taxonomy" id="479431"/>
    <lineage>
        <taxon>Bacteria</taxon>
        <taxon>Bacillati</taxon>
        <taxon>Actinomycetota</taxon>
        <taxon>Actinomycetes</taxon>
        <taxon>Nakamurellales</taxon>
        <taxon>Nakamurellaceae</taxon>
        <taxon>Nakamurella</taxon>
    </lineage>
</organism>
<name>C8XGK2_NAKMY</name>
<protein>
    <submittedName>
        <fullName evidence="2">Uncharacterized protein</fullName>
    </submittedName>
</protein>
<dbReference type="Gene3D" id="3.30.70.100">
    <property type="match status" value="1"/>
</dbReference>
<dbReference type="KEGG" id="nml:Namu_1795"/>
<dbReference type="eggNOG" id="ENOG5031FMM">
    <property type="taxonomic scope" value="Bacteria"/>
</dbReference>
<reference evidence="2 3" key="2">
    <citation type="journal article" date="2010" name="Stand. Genomic Sci.">
        <title>Complete genome sequence of Nakamurella multipartita type strain (Y-104).</title>
        <authorList>
            <person name="Tice H."/>
            <person name="Mayilraj S."/>
            <person name="Sims D."/>
            <person name="Lapidus A."/>
            <person name="Nolan M."/>
            <person name="Lucas S."/>
            <person name="Glavina Del Rio T."/>
            <person name="Copeland A."/>
            <person name="Cheng J.F."/>
            <person name="Meincke L."/>
            <person name="Bruce D."/>
            <person name="Goodwin L."/>
            <person name="Pitluck S."/>
            <person name="Ivanova N."/>
            <person name="Mavromatis K."/>
            <person name="Ovchinnikova G."/>
            <person name="Pati A."/>
            <person name="Chen A."/>
            <person name="Palaniappan K."/>
            <person name="Land M."/>
            <person name="Hauser L."/>
            <person name="Chang Y.J."/>
            <person name="Jeffries C.D."/>
            <person name="Detter J.C."/>
            <person name="Brettin T."/>
            <person name="Rohde M."/>
            <person name="Goker M."/>
            <person name="Bristow J."/>
            <person name="Eisen J.A."/>
            <person name="Markowitz V."/>
            <person name="Hugenholtz P."/>
            <person name="Kyrpides N.C."/>
            <person name="Klenk H.P."/>
            <person name="Chen F."/>
        </authorList>
    </citation>
    <scope>NUCLEOTIDE SEQUENCE [LARGE SCALE GENOMIC DNA]</scope>
    <source>
        <strain evidence="3">ATCC 700099 / DSM 44233 / CIP 104796 / JCM 9543 / NBRC 105858 / Y-104</strain>
    </source>
</reference>
<sequence length="198" mass="22312">MANEFDGQDDVHPLALPAALRRLVRCVVVTMGLLVRGRLHQPPARVGDRLTFADGTCGRVYRETAVDRPPSLDPTVLVVTFRMRWLNGRGGQAYFRLVSRLNTVLFAGFPGFVTKLWVAADEQDRYRGLYEWDGSGPAREYVRALWWPLALISHRDSIRAHVRPGRRRDDVVPDSPPADDSWWAVKRVGKPSATHGSD</sequence>
<dbReference type="EMBL" id="CP001737">
    <property type="protein sequence ID" value="ACV78185.1"/>
    <property type="molecule type" value="Genomic_DNA"/>
</dbReference>
<evidence type="ECO:0000313" key="3">
    <source>
        <dbReference type="Proteomes" id="UP000002218"/>
    </source>
</evidence>
<reference evidence="3" key="1">
    <citation type="submission" date="2009-09" db="EMBL/GenBank/DDBJ databases">
        <title>The complete genome of Nakamurella multipartita DSM 44233.</title>
        <authorList>
            <consortium name="US DOE Joint Genome Institute (JGI-PGF)"/>
            <person name="Lucas S."/>
            <person name="Copeland A."/>
            <person name="Lapidus A."/>
            <person name="Glavina del Rio T."/>
            <person name="Dalin E."/>
            <person name="Tice H."/>
            <person name="Bruce D."/>
            <person name="Goodwin L."/>
            <person name="Pitluck S."/>
            <person name="Kyrpides N."/>
            <person name="Mavromatis K."/>
            <person name="Ivanova N."/>
            <person name="Ovchinnikova G."/>
            <person name="Sims D."/>
            <person name="Meincke L."/>
            <person name="Brettin T."/>
            <person name="Detter J.C."/>
            <person name="Han C."/>
            <person name="Larimer F."/>
            <person name="Land M."/>
            <person name="Hauser L."/>
            <person name="Markowitz V."/>
            <person name="Cheng J.-F."/>
            <person name="Hugenholtz P."/>
            <person name="Woyke T."/>
            <person name="Wu D."/>
            <person name="Klenk H.-P."/>
            <person name="Eisen J.A."/>
        </authorList>
    </citation>
    <scope>NUCLEOTIDE SEQUENCE [LARGE SCALE GENOMIC DNA]</scope>
    <source>
        <strain evidence="3">ATCC 700099 / DSM 44233 / CIP 104796 / JCM 9543 / NBRC 105858 / Y-104</strain>
    </source>
</reference>
<dbReference type="HOGENOM" id="CLU_1453431_0_0_11"/>
<feature type="region of interest" description="Disordered" evidence="1">
    <location>
        <begin position="163"/>
        <end position="183"/>
    </location>
</feature>
<dbReference type="RefSeq" id="WP_015747087.1">
    <property type="nucleotide sequence ID" value="NC_013235.1"/>
</dbReference>